<dbReference type="OrthoDB" id="2553859at2759"/>
<sequence length="109" mass="11695">MSVLTADINIDTTPFASTKPLPNTPIPLTCGSTNLSPDTQLQIPLSSASGTNKPQQLSNLADAMETARSNLNQVLTTWKDWAGKEDLTSSTDADDVNEDDQEVGDDEEE</sequence>
<gene>
    <name evidence="2" type="ORF">UTRI_01011_B</name>
</gene>
<feature type="compositionally biased region" description="Acidic residues" evidence="1">
    <location>
        <begin position="92"/>
        <end position="109"/>
    </location>
</feature>
<evidence type="ECO:0008006" key="4">
    <source>
        <dbReference type="Google" id="ProtNLM"/>
    </source>
</evidence>
<protein>
    <recommendedName>
        <fullName evidence="4">EKC/KEOPS complex subunit GON7</fullName>
    </recommendedName>
</protein>
<evidence type="ECO:0000313" key="2">
    <source>
        <dbReference type="EMBL" id="SPO21524.1"/>
    </source>
</evidence>
<evidence type="ECO:0000313" key="3">
    <source>
        <dbReference type="Proteomes" id="UP000324022"/>
    </source>
</evidence>
<reference evidence="2 3" key="1">
    <citation type="submission" date="2018-03" db="EMBL/GenBank/DDBJ databases">
        <authorList>
            <person name="Guldener U."/>
        </authorList>
    </citation>
    <scope>NUCLEOTIDE SEQUENCE [LARGE SCALE GENOMIC DNA]</scope>
    <source>
        <strain evidence="2 3">NBRC100155</strain>
    </source>
</reference>
<keyword evidence="3" id="KW-1185">Reference proteome</keyword>
<dbReference type="EMBL" id="OOIN01000003">
    <property type="protein sequence ID" value="SPO21524.1"/>
    <property type="molecule type" value="Genomic_DNA"/>
</dbReference>
<accession>A0A5C3DSX0</accession>
<proteinExistence type="predicted"/>
<name>A0A5C3DSX0_9BASI</name>
<dbReference type="Proteomes" id="UP000324022">
    <property type="component" value="Unassembled WGS sequence"/>
</dbReference>
<feature type="region of interest" description="Disordered" evidence="1">
    <location>
        <begin position="1"/>
        <end position="58"/>
    </location>
</feature>
<feature type="region of interest" description="Disordered" evidence="1">
    <location>
        <begin position="79"/>
        <end position="109"/>
    </location>
</feature>
<feature type="compositionally biased region" description="Polar residues" evidence="1">
    <location>
        <begin position="30"/>
        <end position="58"/>
    </location>
</feature>
<dbReference type="AlphaFoldDB" id="A0A5C3DSX0"/>
<organism evidence="2 3">
    <name type="scientific">Ustilago trichophora</name>
    <dbReference type="NCBI Taxonomy" id="86804"/>
    <lineage>
        <taxon>Eukaryota</taxon>
        <taxon>Fungi</taxon>
        <taxon>Dikarya</taxon>
        <taxon>Basidiomycota</taxon>
        <taxon>Ustilaginomycotina</taxon>
        <taxon>Ustilaginomycetes</taxon>
        <taxon>Ustilaginales</taxon>
        <taxon>Ustilaginaceae</taxon>
        <taxon>Ustilago</taxon>
    </lineage>
</organism>
<evidence type="ECO:0000256" key="1">
    <source>
        <dbReference type="SAM" id="MobiDB-lite"/>
    </source>
</evidence>